<organism evidence="1 2">
    <name type="scientific">Nocardioides panacis</name>
    <dbReference type="NCBI Taxonomy" id="2849501"/>
    <lineage>
        <taxon>Bacteria</taxon>
        <taxon>Bacillati</taxon>
        <taxon>Actinomycetota</taxon>
        <taxon>Actinomycetes</taxon>
        <taxon>Propionibacteriales</taxon>
        <taxon>Nocardioidaceae</taxon>
        <taxon>Nocardioides</taxon>
    </lineage>
</organism>
<protein>
    <submittedName>
        <fullName evidence="1">Uncharacterized protein</fullName>
    </submittedName>
</protein>
<dbReference type="Proteomes" id="UP000683575">
    <property type="component" value="Chromosome"/>
</dbReference>
<reference evidence="1" key="1">
    <citation type="submission" date="2021-06" db="EMBL/GenBank/DDBJ databases">
        <title>Complete genome sequence of Nocardioides sp. G188.</title>
        <authorList>
            <person name="Im W.-T."/>
        </authorList>
    </citation>
    <scope>NUCLEOTIDE SEQUENCE</scope>
    <source>
        <strain evidence="1">G188</strain>
    </source>
</reference>
<dbReference type="KEGG" id="nps:KRR39_22500"/>
<dbReference type="EMBL" id="CP077062">
    <property type="protein sequence ID" value="QWZ08074.1"/>
    <property type="molecule type" value="Genomic_DNA"/>
</dbReference>
<dbReference type="AlphaFoldDB" id="A0A975Y087"/>
<dbReference type="RefSeq" id="WP_216939583.1">
    <property type="nucleotide sequence ID" value="NZ_CP077062.1"/>
</dbReference>
<proteinExistence type="predicted"/>
<name>A0A975Y087_9ACTN</name>
<accession>A0A975Y087</accession>
<gene>
    <name evidence="1" type="ORF">KRR39_22500</name>
</gene>
<evidence type="ECO:0000313" key="2">
    <source>
        <dbReference type="Proteomes" id="UP000683575"/>
    </source>
</evidence>
<evidence type="ECO:0000313" key="1">
    <source>
        <dbReference type="EMBL" id="QWZ08074.1"/>
    </source>
</evidence>
<sequence length="358" mass="36992">MYTRVVVYVAGLLVVAALAGVVAWRLLGATSTYESAIDTLPRTTLRATYTDWAQVRDSAGGTTLGSVSSKADVQAFLTRAYDLDLTSGSALAESTYAMREAYGFSPIDASWEAFGQGRDGQVDVVRVADGVDLDGVERALRRLGYTPPRGGSGTGGVWVGGPDLVAQIDADLTPVQQNVAVFPDEHLVLMSDNAAYLSTATAVAKGSADGLGHVAGVHGLAAAAHEPVAATQWVSTFACEDLSMGAADDGDRAEGERLVARAGDAGPFEGLVMALQPDRSLVVGLHFENADQADRNLQTRVDLASGPAPGQGGSFADRFEIASGKADGQDVVITTKPTGRTASVLSDLASGPVLFATC</sequence>
<keyword evidence="2" id="KW-1185">Reference proteome</keyword>